<dbReference type="Gene3D" id="3.40.630.30">
    <property type="match status" value="1"/>
</dbReference>
<dbReference type="InterPro" id="IPR016181">
    <property type="entry name" value="Acyl_CoA_acyltransferase"/>
</dbReference>
<dbReference type="PROSITE" id="PS51186">
    <property type="entry name" value="GNAT"/>
    <property type="match status" value="1"/>
</dbReference>
<gene>
    <name evidence="2" type="ORF">EYS09_29740</name>
</gene>
<sequence length="177" mass="20275">MEPSVTDGIDLRHYTQGDLAQIRPTLLDVHADAYADRMDEEFVQRFPWFVDHWGNKPGFSCVIVYSAGEPAGFSYGAPNDPGTEWWREYITEPAEASTFAVSELMLRVKWRKQGLSERLHEALLSPRAEAHATLTVDTRRPRLQALYESWGYRKIGQRQPFADSPLYAVMLRSLRTA</sequence>
<dbReference type="GO" id="GO:0016747">
    <property type="term" value="F:acyltransferase activity, transferring groups other than amino-acyl groups"/>
    <property type="evidence" value="ECO:0007669"/>
    <property type="project" value="InterPro"/>
</dbReference>
<comment type="caution">
    <text evidence="2">The sequence shown here is derived from an EMBL/GenBank/DDBJ whole genome shotgun (WGS) entry which is preliminary data.</text>
</comment>
<accession>A0A4Q9HMN6</accession>
<dbReference type="Proteomes" id="UP000292452">
    <property type="component" value="Unassembled WGS sequence"/>
</dbReference>
<evidence type="ECO:0000313" key="2">
    <source>
        <dbReference type="EMBL" id="TBO56092.1"/>
    </source>
</evidence>
<dbReference type="Pfam" id="PF13673">
    <property type="entry name" value="Acetyltransf_10"/>
    <property type="match status" value="1"/>
</dbReference>
<evidence type="ECO:0000259" key="1">
    <source>
        <dbReference type="PROSITE" id="PS51186"/>
    </source>
</evidence>
<dbReference type="InterPro" id="IPR000182">
    <property type="entry name" value="GNAT_dom"/>
</dbReference>
<dbReference type="EMBL" id="SIXH01000389">
    <property type="protein sequence ID" value="TBO56092.1"/>
    <property type="molecule type" value="Genomic_DNA"/>
</dbReference>
<evidence type="ECO:0000313" key="3">
    <source>
        <dbReference type="Proteomes" id="UP000292452"/>
    </source>
</evidence>
<name>A0A4Q9HMN6_STRKA</name>
<dbReference type="AlphaFoldDB" id="A0A4Q9HMN6"/>
<proteinExistence type="predicted"/>
<dbReference type="SUPFAM" id="SSF55729">
    <property type="entry name" value="Acyl-CoA N-acyltransferases (Nat)"/>
    <property type="match status" value="1"/>
</dbReference>
<protein>
    <submittedName>
        <fullName evidence="2">N-acetyltransferase</fullName>
    </submittedName>
</protein>
<keyword evidence="2" id="KW-0808">Transferase</keyword>
<reference evidence="2 3" key="1">
    <citation type="submission" date="2019-02" db="EMBL/GenBank/DDBJ databases">
        <title>Draft Genome Sequence of Streptomyces sp. AM-2504, identified by 16S rRNA comparative analysis as a Streptomyces Kasugaensis strain.</title>
        <authorList>
            <person name="Napolioni V."/>
            <person name="Giuliodori A.M."/>
            <person name="Spurio R."/>
            <person name="Fabbretti A."/>
        </authorList>
    </citation>
    <scope>NUCLEOTIDE SEQUENCE [LARGE SCALE GENOMIC DNA]</scope>
    <source>
        <strain evidence="2 3">AM-2504</strain>
    </source>
</reference>
<dbReference type="RefSeq" id="WP_131125533.1">
    <property type="nucleotide sequence ID" value="NZ_SIXH01000389.1"/>
</dbReference>
<organism evidence="2 3">
    <name type="scientific">Streptomyces kasugaensis</name>
    <dbReference type="NCBI Taxonomy" id="1946"/>
    <lineage>
        <taxon>Bacteria</taxon>
        <taxon>Bacillati</taxon>
        <taxon>Actinomycetota</taxon>
        <taxon>Actinomycetes</taxon>
        <taxon>Kitasatosporales</taxon>
        <taxon>Streptomycetaceae</taxon>
        <taxon>Streptomyces</taxon>
    </lineage>
</organism>
<keyword evidence="3" id="KW-1185">Reference proteome</keyword>
<feature type="domain" description="N-acetyltransferase" evidence="1">
    <location>
        <begin position="9"/>
        <end position="172"/>
    </location>
</feature>